<reference evidence="1" key="1">
    <citation type="submission" date="2023-03" db="EMBL/GenBank/DDBJ databases">
        <title>Massive genome expansion in bonnet fungi (Mycena s.s.) driven by repeated elements and novel gene families across ecological guilds.</title>
        <authorList>
            <consortium name="Lawrence Berkeley National Laboratory"/>
            <person name="Harder C.B."/>
            <person name="Miyauchi S."/>
            <person name="Viragh M."/>
            <person name="Kuo A."/>
            <person name="Thoen E."/>
            <person name="Andreopoulos B."/>
            <person name="Lu D."/>
            <person name="Skrede I."/>
            <person name="Drula E."/>
            <person name="Henrissat B."/>
            <person name="Morin E."/>
            <person name="Kohler A."/>
            <person name="Barry K."/>
            <person name="LaButti K."/>
            <person name="Morin E."/>
            <person name="Salamov A."/>
            <person name="Lipzen A."/>
            <person name="Mereny Z."/>
            <person name="Hegedus B."/>
            <person name="Baldrian P."/>
            <person name="Stursova M."/>
            <person name="Weitz H."/>
            <person name="Taylor A."/>
            <person name="Grigoriev I.V."/>
            <person name="Nagy L.G."/>
            <person name="Martin F."/>
            <person name="Kauserud H."/>
        </authorList>
    </citation>
    <scope>NUCLEOTIDE SEQUENCE</scope>
    <source>
        <strain evidence="1">9144</strain>
    </source>
</reference>
<evidence type="ECO:0000313" key="2">
    <source>
        <dbReference type="Proteomes" id="UP001219525"/>
    </source>
</evidence>
<gene>
    <name evidence="1" type="ORF">GGX14DRAFT_673252</name>
</gene>
<dbReference type="Proteomes" id="UP001219525">
    <property type="component" value="Unassembled WGS sequence"/>
</dbReference>
<evidence type="ECO:0000313" key="1">
    <source>
        <dbReference type="EMBL" id="KAJ7196395.1"/>
    </source>
</evidence>
<accession>A0AAD6V029</accession>
<sequence>MSSNVESPSPRTRDDIIIGDPLHDKQLWFKDGTLILRTHKWVFRVYGGLLAAASPIFDDMLEIGQLQDSNTIEGCPVVDLQDDGDDVRYFLRALFDYKCFLVPPAQTHFQELSGILRLSKKYDVKPLHIRAVTHLATAFPTTLDDYPGTSSWTVEKADLIPIVLLARELSIEWVLPLAFYRVCGESTIAEILNGVDYEGRHFELSPEDRLRCLEQHVSLRGSAAAKICDFLWDLTCTYNNARVNADCMASRISARRIVEGRRAEADVLPLNLWRNSDWTQFDTGPCRCVSTMKRARQEALNLFWEDLPERFGLVNWSELCDMKDADLGITTNAASDSEVSG</sequence>
<evidence type="ECO:0008006" key="3">
    <source>
        <dbReference type="Google" id="ProtNLM"/>
    </source>
</evidence>
<protein>
    <recommendedName>
        <fullName evidence="3">BTB domain-containing protein</fullName>
    </recommendedName>
</protein>
<dbReference type="AlphaFoldDB" id="A0AAD6V029"/>
<name>A0AAD6V029_9AGAR</name>
<comment type="caution">
    <text evidence="1">The sequence shown here is derived from an EMBL/GenBank/DDBJ whole genome shotgun (WGS) entry which is preliminary data.</text>
</comment>
<proteinExistence type="predicted"/>
<keyword evidence="2" id="KW-1185">Reference proteome</keyword>
<dbReference type="EMBL" id="JARJCW010000084">
    <property type="protein sequence ID" value="KAJ7196395.1"/>
    <property type="molecule type" value="Genomic_DNA"/>
</dbReference>
<organism evidence="1 2">
    <name type="scientific">Mycena pura</name>
    <dbReference type="NCBI Taxonomy" id="153505"/>
    <lineage>
        <taxon>Eukaryota</taxon>
        <taxon>Fungi</taxon>
        <taxon>Dikarya</taxon>
        <taxon>Basidiomycota</taxon>
        <taxon>Agaricomycotina</taxon>
        <taxon>Agaricomycetes</taxon>
        <taxon>Agaricomycetidae</taxon>
        <taxon>Agaricales</taxon>
        <taxon>Marasmiineae</taxon>
        <taxon>Mycenaceae</taxon>
        <taxon>Mycena</taxon>
    </lineage>
</organism>